<comment type="caution">
    <text evidence="1">The sequence shown here is derived from an EMBL/GenBank/DDBJ whole genome shotgun (WGS) entry which is preliminary data.</text>
</comment>
<name>A0A6L2K2M3_TANCI</name>
<proteinExistence type="predicted"/>
<reference evidence="1" key="1">
    <citation type="journal article" date="2019" name="Sci. Rep.">
        <title>Draft genome of Tanacetum cinerariifolium, the natural source of mosquito coil.</title>
        <authorList>
            <person name="Yamashiro T."/>
            <person name="Shiraishi A."/>
            <person name="Satake H."/>
            <person name="Nakayama K."/>
        </authorList>
    </citation>
    <scope>NUCLEOTIDE SEQUENCE</scope>
</reference>
<protein>
    <recommendedName>
        <fullName evidence="2">No apical meristem-associated C-terminal domain-containing protein</fullName>
    </recommendedName>
</protein>
<dbReference type="AlphaFoldDB" id="A0A6L2K2M3"/>
<gene>
    <name evidence="1" type="ORF">Tci_015237</name>
</gene>
<evidence type="ECO:0008006" key="2">
    <source>
        <dbReference type="Google" id="ProtNLM"/>
    </source>
</evidence>
<evidence type="ECO:0000313" key="1">
    <source>
        <dbReference type="EMBL" id="GEU43259.1"/>
    </source>
</evidence>
<dbReference type="EMBL" id="BKCJ010001684">
    <property type="protein sequence ID" value="GEU43259.1"/>
    <property type="molecule type" value="Genomic_DNA"/>
</dbReference>
<organism evidence="1">
    <name type="scientific">Tanacetum cinerariifolium</name>
    <name type="common">Dalmatian daisy</name>
    <name type="synonym">Chrysanthemum cinerariifolium</name>
    <dbReference type="NCBI Taxonomy" id="118510"/>
    <lineage>
        <taxon>Eukaryota</taxon>
        <taxon>Viridiplantae</taxon>
        <taxon>Streptophyta</taxon>
        <taxon>Embryophyta</taxon>
        <taxon>Tracheophyta</taxon>
        <taxon>Spermatophyta</taxon>
        <taxon>Magnoliopsida</taxon>
        <taxon>eudicotyledons</taxon>
        <taxon>Gunneridae</taxon>
        <taxon>Pentapetalae</taxon>
        <taxon>asterids</taxon>
        <taxon>campanulids</taxon>
        <taxon>Asterales</taxon>
        <taxon>Asteraceae</taxon>
        <taxon>Asteroideae</taxon>
        <taxon>Anthemideae</taxon>
        <taxon>Anthemidinae</taxon>
        <taxon>Tanacetum</taxon>
    </lineage>
</organism>
<accession>A0A6L2K2M3</accession>
<sequence length="225" mass="26255">MGGSSSQRRTDPAMSPINAFPVEELYTPQFSDSFQENNGYWHEPNPHESLVEAIAWTHEEEIALAKDWVVISENSRALMDFQAETENTFTYRHCWEILKGTLKWLTSELPKFATTSWGCSKRHKSSGPSSFNTEYGKASINLNTNVGDNDEDEENEQREAFLEIKRREVKCHERDIAAQEYRQRQKDIRFYLQPYDHVTGEQRMAMDEVRVEIKAKIICHISLRF</sequence>